<keyword evidence="1" id="KW-0677">Repeat</keyword>
<dbReference type="Gene3D" id="1.25.40.10">
    <property type="entry name" value="Tetratricopeptide repeat domain"/>
    <property type="match status" value="5"/>
</dbReference>
<name>A0AAU9JM52_9CILI</name>
<evidence type="ECO:0000313" key="5">
    <source>
        <dbReference type="Proteomes" id="UP001162131"/>
    </source>
</evidence>
<dbReference type="InterPro" id="IPR051685">
    <property type="entry name" value="Ycf3/AcsC/BcsC/TPR_MFPF"/>
</dbReference>
<evidence type="ECO:0008006" key="6">
    <source>
        <dbReference type="Google" id="ProtNLM"/>
    </source>
</evidence>
<feature type="repeat" description="TPR" evidence="3">
    <location>
        <begin position="806"/>
        <end position="839"/>
    </location>
</feature>
<dbReference type="InterPro" id="IPR011990">
    <property type="entry name" value="TPR-like_helical_dom_sf"/>
</dbReference>
<evidence type="ECO:0000256" key="1">
    <source>
        <dbReference type="ARBA" id="ARBA00022737"/>
    </source>
</evidence>
<reference evidence="4" key="1">
    <citation type="submission" date="2021-09" db="EMBL/GenBank/DDBJ databases">
        <authorList>
            <consortium name="AG Swart"/>
            <person name="Singh M."/>
            <person name="Singh A."/>
            <person name="Seah K."/>
            <person name="Emmerich C."/>
        </authorList>
    </citation>
    <scope>NUCLEOTIDE SEQUENCE</scope>
    <source>
        <strain evidence="4">ATCC30299</strain>
    </source>
</reference>
<dbReference type="SUPFAM" id="SSF50965">
    <property type="entry name" value="Galactose oxidase, central domain"/>
    <property type="match status" value="1"/>
</dbReference>
<sequence>MMVKKCVVPGCMNEAGHSCKCSSPEILLCEEHIGEHVNLPDRAHTLESIFMQPCEGTKEVILGFLAKEKSKFSELRRKIIDSFRQCLPNSEKDLGDFTKLGCYLDEINDLIAKISQTSKLLKSEINPNLGLLSLQPQEAIEKVKLMTTASRDWYNGAKLFNVFNQKLESLNRSFFTEICGAYLDKSNMQNTPEMLNKSKAASLEPANVKDSNFLIINENFEILKKSENANKPIRLLNSHIRAVSNYLNSKSKETESALSIIDTLRNKTAEILSRPNNRELEIDLRTTCSAIQANSSLYDPPLMQAYQDYLKAYQLKISLYNIIWDKGSKRTNLIIYNTETETQEVKTLQTPEPLDDSTCITQLPNGKLFCFGNHNLSGITVLIDVDDGVEVLPSGTPYYCSSCIYFKNSVYCFGGIYEGDYDCDLVLSSRFDLNQNRWVKLTPMPEADYSCSSIIFNGNILISGYKSRNLWLYSIDIDSFSTIPYEFEEWGRKILINAERLYLIECPGSIYESEIGSYSNWRRIAESKVNYNDDQVFCSYNKGGIYISNSSVSAEEYYFFSLDQKIIIDIAYYDTHVALRRVGKKIEVIKCNINFKLDSNCLDKWSLKGNTLKTLGEKLKQIERYNETIKLDPKNASFYNNKGFALFDLERYLEAIECYDEAIKLNPNSDTFYNYKGNALSYSERYLEAIECYDEAIKLNPKDTKFYNNKGNALSDLERYLEAIECYDEAIKLDPKNATFYNNKGKALFDLERYLEAIECYDEAIKLDPKAAKFYNNKGDAFYNLERYLEAIECSDEAIKLNPKIATFYNNKGDAFYNLERYLEAIECYDEAIKLNPKNATFYNNKGIALSNLKRYLEAIECYDEAIKLNPDDADIYSWKGYALNKLERYSEAVESYEKAIQIKPNKARFYNRKGNNLYALERYQVAIECYNEAIELAPNNPLHFCSRARVFNSLRQEEAALQDFNRAYNLKQENQVSGVFTGDEWKLSKEDINFINDTLDRDRIELLQKMHI</sequence>
<dbReference type="Gene3D" id="2.120.10.80">
    <property type="entry name" value="Kelch-type beta propeller"/>
    <property type="match status" value="1"/>
</dbReference>
<gene>
    <name evidence="4" type="ORF">BSTOLATCC_MIC31946</name>
</gene>
<accession>A0AAU9JM52</accession>
<keyword evidence="2 3" id="KW-0802">TPR repeat</keyword>
<dbReference type="InterPro" id="IPR013105">
    <property type="entry name" value="TPR_2"/>
</dbReference>
<evidence type="ECO:0000313" key="4">
    <source>
        <dbReference type="EMBL" id="CAG9322830.1"/>
    </source>
</evidence>
<dbReference type="AlphaFoldDB" id="A0AAU9JM52"/>
<dbReference type="Pfam" id="PF00515">
    <property type="entry name" value="TPR_1"/>
    <property type="match status" value="2"/>
</dbReference>
<dbReference type="Pfam" id="PF13432">
    <property type="entry name" value="TPR_16"/>
    <property type="match status" value="1"/>
</dbReference>
<dbReference type="PANTHER" id="PTHR44943">
    <property type="entry name" value="CELLULOSE SYNTHASE OPERON PROTEIN C"/>
    <property type="match status" value="1"/>
</dbReference>
<feature type="repeat" description="TPR" evidence="3">
    <location>
        <begin position="772"/>
        <end position="805"/>
    </location>
</feature>
<comment type="caution">
    <text evidence="4">The sequence shown here is derived from an EMBL/GenBank/DDBJ whole genome shotgun (WGS) entry which is preliminary data.</text>
</comment>
<dbReference type="Pfam" id="PF13414">
    <property type="entry name" value="TPR_11"/>
    <property type="match status" value="2"/>
</dbReference>
<dbReference type="EMBL" id="CAJZBQ010000032">
    <property type="protein sequence ID" value="CAG9322830.1"/>
    <property type="molecule type" value="Genomic_DNA"/>
</dbReference>
<dbReference type="Proteomes" id="UP001162131">
    <property type="component" value="Unassembled WGS sequence"/>
</dbReference>
<feature type="repeat" description="TPR" evidence="3">
    <location>
        <begin position="738"/>
        <end position="771"/>
    </location>
</feature>
<organism evidence="4 5">
    <name type="scientific">Blepharisma stoltei</name>
    <dbReference type="NCBI Taxonomy" id="1481888"/>
    <lineage>
        <taxon>Eukaryota</taxon>
        <taxon>Sar</taxon>
        <taxon>Alveolata</taxon>
        <taxon>Ciliophora</taxon>
        <taxon>Postciliodesmatophora</taxon>
        <taxon>Heterotrichea</taxon>
        <taxon>Heterotrichida</taxon>
        <taxon>Blepharismidae</taxon>
        <taxon>Blepharisma</taxon>
    </lineage>
</organism>
<dbReference type="InterPro" id="IPR015915">
    <property type="entry name" value="Kelch-typ_b-propeller"/>
</dbReference>
<feature type="repeat" description="TPR" evidence="3">
    <location>
        <begin position="704"/>
        <end position="737"/>
    </location>
</feature>
<feature type="repeat" description="TPR" evidence="3">
    <location>
        <begin position="636"/>
        <end position="669"/>
    </location>
</feature>
<feature type="repeat" description="TPR" evidence="3">
    <location>
        <begin position="908"/>
        <end position="941"/>
    </location>
</feature>
<proteinExistence type="predicted"/>
<dbReference type="PANTHER" id="PTHR44943:SF4">
    <property type="entry name" value="TPR REPEAT-CONTAINING PROTEIN MJ0798"/>
    <property type="match status" value="1"/>
</dbReference>
<dbReference type="PROSITE" id="PS50005">
    <property type="entry name" value="TPR"/>
    <property type="match status" value="9"/>
</dbReference>
<feature type="repeat" description="TPR" evidence="3">
    <location>
        <begin position="874"/>
        <end position="907"/>
    </location>
</feature>
<dbReference type="InterPro" id="IPR011043">
    <property type="entry name" value="Gal_Oxase/kelch_b-propeller"/>
</dbReference>
<protein>
    <recommendedName>
        <fullName evidence="6">Tetratricopeptide repeat protein</fullName>
    </recommendedName>
</protein>
<evidence type="ECO:0000256" key="3">
    <source>
        <dbReference type="PROSITE-ProRule" id="PRU00339"/>
    </source>
</evidence>
<dbReference type="SUPFAM" id="SSF48439">
    <property type="entry name" value="Protein prenylyltransferase"/>
    <property type="match status" value="2"/>
</dbReference>
<evidence type="ECO:0000256" key="2">
    <source>
        <dbReference type="ARBA" id="ARBA00022803"/>
    </source>
</evidence>
<dbReference type="Pfam" id="PF07719">
    <property type="entry name" value="TPR_2"/>
    <property type="match status" value="1"/>
</dbReference>
<dbReference type="InterPro" id="IPR019734">
    <property type="entry name" value="TPR_rpt"/>
</dbReference>
<feature type="repeat" description="TPR" evidence="3">
    <location>
        <begin position="840"/>
        <end position="873"/>
    </location>
</feature>
<dbReference type="SMART" id="SM00028">
    <property type="entry name" value="TPR"/>
    <property type="match status" value="11"/>
</dbReference>
<dbReference type="PROSITE" id="PS50293">
    <property type="entry name" value="TPR_REGION"/>
    <property type="match status" value="6"/>
</dbReference>
<feature type="repeat" description="TPR" evidence="3">
    <location>
        <begin position="670"/>
        <end position="703"/>
    </location>
</feature>
<keyword evidence="5" id="KW-1185">Reference proteome</keyword>